<proteinExistence type="predicted"/>
<protein>
    <recommendedName>
        <fullName evidence="1">Transposase IS204/IS1001/IS1096/IS1165 DDE domain-containing protein</fullName>
    </recommendedName>
</protein>
<evidence type="ECO:0000259" key="1">
    <source>
        <dbReference type="Pfam" id="PF01610"/>
    </source>
</evidence>
<keyword evidence="3" id="KW-1185">Reference proteome</keyword>
<dbReference type="Pfam" id="PF01610">
    <property type="entry name" value="DDE_Tnp_ISL3"/>
    <property type="match status" value="1"/>
</dbReference>
<name>A0A518BHQ4_9BACT</name>
<dbReference type="PANTHER" id="PTHR33498">
    <property type="entry name" value="TRANSPOSASE FOR INSERTION SEQUENCE ELEMENT IS1557"/>
    <property type="match status" value="1"/>
</dbReference>
<feature type="domain" description="Transposase IS204/IS1001/IS1096/IS1165 DDE" evidence="1">
    <location>
        <begin position="1"/>
        <end position="183"/>
    </location>
</feature>
<gene>
    <name evidence="2" type="ORF">Pla133_15700</name>
</gene>
<dbReference type="PANTHER" id="PTHR33498:SF1">
    <property type="entry name" value="TRANSPOSASE FOR INSERTION SEQUENCE ELEMENT IS1557"/>
    <property type="match status" value="1"/>
</dbReference>
<reference evidence="2 3" key="1">
    <citation type="submission" date="2019-02" db="EMBL/GenBank/DDBJ databases">
        <title>Deep-cultivation of Planctomycetes and their phenomic and genomic characterization uncovers novel biology.</title>
        <authorList>
            <person name="Wiegand S."/>
            <person name="Jogler M."/>
            <person name="Boedeker C."/>
            <person name="Pinto D."/>
            <person name="Vollmers J."/>
            <person name="Rivas-Marin E."/>
            <person name="Kohn T."/>
            <person name="Peeters S.H."/>
            <person name="Heuer A."/>
            <person name="Rast P."/>
            <person name="Oberbeckmann S."/>
            <person name="Bunk B."/>
            <person name="Jeske O."/>
            <person name="Meyerdierks A."/>
            <person name="Storesund J.E."/>
            <person name="Kallscheuer N."/>
            <person name="Luecker S."/>
            <person name="Lage O.M."/>
            <person name="Pohl T."/>
            <person name="Merkel B.J."/>
            <person name="Hornburger P."/>
            <person name="Mueller R.-W."/>
            <person name="Bruemmer F."/>
            <person name="Labrenz M."/>
            <person name="Spormann A.M."/>
            <person name="Op den Camp H."/>
            <person name="Overmann J."/>
            <person name="Amann R."/>
            <person name="Jetten M.S.M."/>
            <person name="Mascher T."/>
            <person name="Medema M.H."/>
            <person name="Devos D.P."/>
            <person name="Kaster A.-K."/>
            <person name="Ovreas L."/>
            <person name="Rohde M."/>
            <person name="Galperin M.Y."/>
            <person name="Jogler C."/>
        </authorList>
    </citation>
    <scope>NUCLEOTIDE SEQUENCE [LARGE SCALE GENOMIC DNA]</scope>
    <source>
        <strain evidence="2 3">Pla133</strain>
    </source>
</reference>
<accession>A0A518BHQ4</accession>
<dbReference type="Proteomes" id="UP000316921">
    <property type="component" value="Chromosome"/>
</dbReference>
<evidence type="ECO:0000313" key="3">
    <source>
        <dbReference type="Proteomes" id="UP000316921"/>
    </source>
</evidence>
<organism evidence="2 3">
    <name type="scientific">Engelhardtia mirabilis</name>
    <dbReference type="NCBI Taxonomy" id="2528011"/>
    <lineage>
        <taxon>Bacteria</taxon>
        <taxon>Pseudomonadati</taxon>
        <taxon>Planctomycetota</taxon>
        <taxon>Planctomycetia</taxon>
        <taxon>Planctomycetia incertae sedis</taxon>
        <taxon>Engelhardtia</taxon>
    </lineage>
</organism>
<dbReference type="EMBL" id="CP036287">
    <property type="protein sequence ID" value="QDU66496.1"/>
    <property type="molecule type" value="Genomic_DNA"/>
</dbReference>
<dbReference type="InterPro" id="IPR002560">
    <property type="entry name" value="Transposase_DDE"/>
</dbReference>
<evidence type="ECO:0000313" key="2">
    <source>
        <dbReference type="EMBL" id="QDU66496.1"/>
    </source>
</evidence>
<dbReference type="InterPro" id="IPR047951">
    <property type="entry name" value="Transpos_ISL3"/>
</dbReference>
<sequence length="200" mass="23331">MDVWKPYIAATEFFLHRADEKICFDRLHVAQHLGDAVDRTRRGEHKAFLAERDRTLVGTKYTWLRNASDMRDTTRRSFEAVRRVAIKTVRAWSIREAAKGLWSYQSKTWARKGWTKWLAWARRSRLPHIVRVARMVSDHLYGILNAVVLGVTNGVAESVNAKIQRVERMACGFRNRERFRNAIYFHLGGLDLKPSSHIKP</sequence>
<dbReference type="KEGG" id="pbap:Pla133_15700"/>
<dbReference type="AlphaFoldDB" id="A0A518BHQ4"/>